<comment type="function">
    <text evidence="2">May play the central regulatory role in sporulation. It may be an element of the effector pathway responsible for the activation of sporulation genes in response to nutritional stress. Spo0A may act in concert with spo0H (a sigma factor) to control the expression of some genes that are critical to the sporulation process.</text>
</comment>
<dbReference type="AlphaFoldDB" id="A0A4P8XX82"/>
<evidence type="ECO:0000256" key="1">
    <source>
        <dbReference type="ARBA" id="ARBA00018672"/>
    </source>
</evidence>
<feature type="domain" description="Response regulatory" evidence="4">
    <location>
        <begin position="3"/>
        <end position="122"/>
    </location>
</feature>
<dbReference type="Gene3D" id="2.40.50.1020">
    <property type="entry name" value="LytTr DNA-binding domain"/>
    <property type="match status" value="1"/>
</dbReference>
<dbReference type="OrthoDB" id="9779387at2"/>
<evidence type="ECO:0000313" key="6">
    <source>
        <dbReference type="EMBL" id="QCT07771.1"/>
    </source>
</evidence>
<dbReference type="GO" id="GO:0000156">
    <property type="term" value="F:phosphorelay response regulator activity"/>
    <property type="evidence" value="ECO:0007669"/>
    <property type="project" value="InterPro"/>
</dbReference>
<dbReference type="InterPro" id="IPR011006">
    <property type="entry name" value="CheY-like_superfamily"/>
</dbReference>
<accession>A0A4P8XX82</accession>
<protein>
    <recommendedName>
        <fullName evidence="1">Stage 0 sporulation protein A homolog</fullName>
    </recommendedName>
</protein>
<feature type="modified residue" description="4-aspartylphosphate" evidence="3">
    <location>
        <position position="56"/>
    </location>
</feature>
<dbReference type="SUPFAM" id="SSF52172">
    <property type="entry name" value="CheY-like"/>
    <property type="match status" value="1"/>
</dbReference>
<sequence length="238" mass="27538">MLKIAVVDDDMVFVNKLSNIIAKTCNQSKIEYSLQKYSNGMDILSNYSQFHLIFLDIEMPFCNGIETAEKINKLKGNSQVPLFVFVTSHDELVFEALKSYPYTFIRKSSMETDVAECIKHINDSLRIDDNTIFLHAGRKDVAVNVDDIIFLDKINNYVIFHTENGDYKVRSNINKEFKKICDYGFVRPHIGYVVNNNYIQYIASNSILLKNNISVPLNKKYKEAVKTEFFNWIGDRDV</sequence>
<reference evidence="6 7" key="1">
    <citation type="submission" date="2019-04" db="EMBL/GenBank/DDBJ databases">
        <authorList>
            <person name="Embree M."/>
            <person name="Gaffney J.R."/>
        </authorList>
    </citation>
    <scope>NUCLEOTIDE SEQUENCE [LARGE SCALE GENOMIC DNA]</scope>
    <source>
        <strain evidence="6 7">JE7A12</strain>
    </source>
</reference>
<evidence type="ECO:0000259" key="5">
    <source>
        <dbReference type="PROSITE" id="PS50930"/>
    </source>
</evidence>
<dbReference type="PROSITE" id="PS50930">
    <property type="entry name" value="HTH_LYTTR"/>
    <property type="match status" value="1"/>
</dbReference>
<dbReference type="RefSeq" id="WP_138157759.1">
    <property type="nucleotide sequence ID" value="NZ_CP039381.1"/>
</dbReference>
<dbReference type="Pfam" id="PF00072">
    <property type="entry name" value="Response_reg"/>
    <property type="match status" value="1"/>
</dbReference>
<name>A0A4P8XX82_9FIRM</name>
<organism evidence="6 7">
    <name type="scientific">Ruminococcus bovis</name>
    <dbReference type="NCBI Taxonomy" id="2564099"/>
    <lineage>
        <taxon>Bacteria</taxon>
        <taxon>Bacillati</taxon>
        <taxon>Bacillota</taxon>
        <taxon>Clostridia</taxon>
        <taxon>Eubacteriales</taxon>
        <taxon>Oscillospiraceae</taxon>
        <taxon>Ruminococcus</taxon>
    </lineage>
</organism>
<dbReference type="SMART" id="SM00850">
    <property type="entry name" value="LytTR"/>
    <property type="match status" value="1"/>
</dbReference>
<evidence type="ECO:0000313" key="7">
    <source>
        <dbReference type="Proteomes" id="UP000301475"/>
    </source>
</evidence>
<keyword evidence="3" id="KW-0597">Phosphoprotein</keyword>
<dbReference type="PANTHER" id="PTHR37299:SF1">
    <property type="entry name" value="STAGE 0 SPORULATION PROTEIN A HOMOLOG"/>
    <property type="match status" value="1"/>
</dbReference>
<evidence type="ECO:0000259" key="4">
    <source>
        <dbReference type="PROSITE" id="PS50110"/>
    </source>
</evidence>
<evidence type="ECO:0000256" key="2">
    <source>
        <dbReference type="ARBA" id="ARBA00024867"/>
    </source>
</evidence>
<dbReference type="InterPro" id="IPR046947">
    <property type="entry name" value="LytR-like"/>
</dbReference>
<dbReference type="Gene3D" id="3.40.50.2300">
    <property type="match status" value="1"/>
</dbReference>
<dbReference type="EMBL" id="CP039381">
    <property type="protein sequence ID" value="QCT07771.1"/>
    <property type="molecule type" value="Genomic_DNA"/>
</dbReference>
<dbReference type="InterPro" id="IPR007492">
    <property type="entry name" value="LytTR_DNA-bd_dom"/>
</dbReference>
<dbReference type="SMART" id="SM00448">
    <property type="entry name" value="REC"/>
    <property type="match status" value="1"/>
</dbReference>
<dbReference type="Pfam" id="PF04397">
    <property type="entry name" value="LytTR"/>
    <property type="match status" value="1"/>
</dbReference>
<gene>
    <name evidence="6" type="ORF">E5Z56_10570</name>
</gene>
<keyword evidence="7" id="KW-1185">Reference proteome</keyword>
<evidence type="ECO:0000256" key="3">
    <source>
        <dbReference type="PROSITE-ProRule" id="PRU00169"/>
    </source>
</evidence>
<dbReference type="KEGG" id="ruj:E5Z56_10570"/>
<dbReference type="PROSITE" id="PS50110">
    <property type="entry name" value="RESPONSE_REGULATORY"/>
    <property type="match status" value="1"/>
</dbReference>
<proteinExistence type="predicted"/>
<dbReference type="GO" id="GO:0003677">
    <property type="term" value="F:DNA binding"/>
    <property type="evidence" value="ECO:0007669"/>
    <property type="project" value="InterPro"/>
</dbReference>
<dbReference type="Proteomes" id="UP000301475">
    <property type="component" value="Chromosome"/>
</dbReference>
<dbReference type="PANTHER" id="PTHR37299">
    <property type="entry name" value="TRANSCRIPTIONAL REGULATOR-RELATED"/>
    <property type="match status" value="1"/>
</dbReference>
<dbReference type="InterPro" id="IPR001789">
    <property type="entry name" value="Sig_transdc_resp-reg_receiver"/>
</dbReference>
<feature type="domain" description="HTH LytTR-type" evidence="5">
    <location>
        <begin position="137"/>
        <end position="231"/>
    </location>
</feature>